<reference evidence="1 2" key="1">
    <citation type="journal article" date="2022" name="Nat. Ecol. Evol.">
        <title>A masculinizing supergene underlies an exaggerated male reproductive morph in a spider.</title>
        <authorList>
            <person name="Hendrickx F."/>
            <person name="De Corte Z."/>
            <person name="Sonet G."/>
            <person name="Van Belleghem S.M."/>
            <person name="Kostlbacher S."/>
            <person name="Vangestel C."/>
        </authorList>
    </citation>
    <scope>NUCLEOTIDE SEQUENCE [LARGE SCALE GENOMIC DNA]</scope>
    <source>
        <strain evidence="1">W744_W776</strain>
    </source>
</reference>
<evidence type="ECO:0000313" key="1">
    <source>
        <dbReference type="EMBL" id="KAG8177296.1"/>
    </source>
</evidence>
<proteinExistence type="predicted"/>
<accession>A0AAV6U0F7</accession>
<keyword evidence="2" id="KW-1185">Reference proteome</keyword>
<sequence>MIFECGVIGTVAVTAAEIPLEMQRIKSSLLELNIQSMLKEEAFIGKNEEGFRLQHGRAASYCHLDLSQLESPLESLKHSGQKLLRPPSFNIFRNDPHNGTIYIPQGIRGARSHR</sequence>
<dbReference type="AlphaFoldDB" id="A0AAV6U0F7"/>
<dbReference type="Proteomes" id="UP000827092">
    <property type="component" value="Unassembled WGS sequence"/>
</dbReference>
<comment type="caution">
    <text evidence="1">The sequence shown here is derived from an EMBL/GenBank/DDBJ whole genome shotgun (WGS) entry which is preliminary data.</text>
</comment>
<evidence type="ECO:0000313" key="2">
    <source>
        <dbReference type="Proteomes" id="UP000827092"/>
    </source>
</evidence>
<gene>
    <name evidence="1" type="ORF">JTE90_023613</name>
</gene>
<dbReference type="EMBL" id="JAFNEN010000789">
    <property type="protein sequence ID" value="KAG8177296.1"/>
    <property type="molecule type" value="Genomic_DNA"/>
</dbReference>
<name>A0AAV6U0F7_9ARAC</name>
<organism evidence="1 2">
    <name type="scientific">Oedothorax gibbosus</name>
    <dbReference type="NCBI Taxonomy" id="931172"/>
    <lineage>
        <taxon>Eukaryota</taxon>
        <taxon>Metazoa</taxon>
        <taxon>Ecdysozoa</taxon>
        <taxon>Arthropoda</taxon>
        <taxon>Chelicerata</taxon>
        <taxon>Arachnida</taxon>
        <taxon>Araneae</taxon>
        <taxon>Araneomorphae</taxon>
        <taxon>Entelegynae</taxon>
        <taxon>Araneoidea</taxon>
        <taxon>Linyphiidae</taxon>
        <taxon>Erigoninae</taxon>
        <taxon>Oedothorax</taxon>
    </lineage>
</organism>
<protein>
    <submittedName>
        <fullName evidence="1">Uncharacterized protein</fullName>
    </submittedName>
</protein>